<dbReference type="RefSeq" id="WP_184113419.1">
    <property type="nucleotide sequence ID" value="NZ_JACHNY010000003.1"/>
</dbReference>
<dbReference type="SUPFAM" id="SSF141371">
    <property type="entry name" value="PilZ domain-like"/>
    <property type="match status" value="1"/>
</dbReference>
<dbReference type="InterPro" id="IPR009875">
    <property type="entry name" value="PilZ_domain"/>
</dbReference>
<dbReference type="Pfam" id="PF07238">
    <property type="entry name" value="PilZ"/>
    <property type="match status" value="1"/>
</dbReference>
<proteinExistence type="predicted"/>
<evidence type="ECO:0000313" key="3">
    <source>
        <dbReference type="Proteomes" id="UP000574769"/>
    </source>
</evidence>
<comment type="caution">
    <text evidence="2">The sequence shown here is derived from an EMBL/GenBank/DDBJ whole genome shotgun (WGS) entry which is preliminary data.</text>
</comment>
<accession>A0A7W7AI79</accession>
<evidence type="ECO:0000313" key="2">
    <source>
        <dbReference type="EMBL" id="MBB4617513.1"/>
    </source>
</evidence>
<reference evidence="2 3" key="1">
    <citation type="submission" date="2020-08" db="EMBL/GenBank/DDBJ databases">
        <title>Genomic Encyclopedia of Type Strains, Phase IV (KMG-IV): sequencing the most valuable type-strain genomes for metagenomic binning, comparative biology and taxonomic classification.</title>
        <authorList>
            <person name="Goeker M."/>
        </authorList>
    </citation>
    <scope>NUCLEOTIDE SEQUENCE [LARGE SCALE GENOMIC DNA]</scope>
    <source>
        <strain evidence="2 3">DSM 15867</strain>
    </source>
</reference>
<sequence length="103" mass="11171">MQARRSSNDNRRERRLAVACRATARIALSVEVLDASRSGCRARISMPLPVGTTLKIALPGGAERHARVAWVQDDVFGCEFMAPLGRLELESLVVATPVARPCA</sequence>
<dbReference type="EMBL" id="JACHNY010000003">
    <property type="protein sequence ID" value="MBB4617513.1"/>
    <property type="molecule type" value="Genomic_DNA"/>
</dbReference>
<dbReference type="AlphaFoldDB" id="A0A7W7AI79"/>
<dbReference type="GO" id="GO:0035438">
    <property type="term" value="F:cyclic-di-GMP binding"/>
    <property type="evidence" value="ECO:0007669"/>
    <property type="project" value="InterPro"/>
</dbReference>
<dbReference type="Proteomes" id="UP000574769">
    <property type="component" value="Unassembled WGS sequence"/>
</dbReference>
<organism evidence="2 3">
    <name type="scientific">Sphingomonas abaci</name>
    <dbReference type="NCBI Taxonomy" id="237611"/>
    <lineage>
        <taxon>Bacteria</taxon>
        <taxon>Pseudomonadati</taxon>
        <taxon>Pseudomonadota</taxon>
        <taxon>Alphaproteobacteria</taxon>
        <taxon>Sphingomonadales</taxon>
        <taxon>Sphingomonadaceae</taxon>
        <taxon>Sphingomonas</taxon>
    </lineage>
</organism>
<keyword evidence="3" id="KW-1185">Reference proteome</keyword>
<evidence type="ECO:0000259" key="1">
    <source>
        <dbReference type="Pfam" id="PF07238"/>
    </source>
</evidence>
<feature type="domain" description="PilZ" evidence="1">
    <location>
        <begin position="10"/>
        <end position="84"/>
    </location>
</feature>
<protein>
    <recommendedName>
        <fullName evidence="1">PilZ domain-containing protein</fullName>
    </recommendedName>
</protein>
<gene>
    <name evidence="2" type="ORF">GGQ96_001641</name>
</gene>
<name>A0A7W7AI79_9SPHN</name>